<evidence type="ECO:0008006" key="5">
    <source>
        <dbReference type="Google" id="ProtNLM"/>
    </source>
</evidence>
<evidence type="ECO:0000313" key="4">
    <source>
        <dbReference type="Proteomes" id="UP001603857"/>
    </source>
</evidence>
<protein>
    <recommendedName>
        <fullName evidence="5">Pentatricopeptide repeat-containing protein</fullName>
    </recommendedName>
</protein>
<dbReference type="Pfam" id="PF20431">
    <property type="entry name" value="E_motif"/>
    <property type="match status" value="1"/>
</dbReference>
<dbReference type="InterPro" id="IPR011990">
    <property type="entry name" value="TPR-like_helical_dom_sf"/>
</dbReference>
<dbReference type="PANTHER" id="PTHR47926">
    <property type="entry name" value="PENTATRICOPEPTIDE REPEAT-CONTAINING PROTEIN"/>
    <property type="match status" value="1"/>
</dbReference>
<proteinExistence type="predicted"/>
<evidence type="ECO:0000313" key="3">
    <source>
        <dbReference type="EMBL" id="KAL2337338.1"/>
    </source>
</evidence>
<dbReference type="Gene3D" id="1.25.40.10">
    <property type="entry name" value="Tetratricopeptide repeat domain"/>
    <property type="match status" value="3"/>
</dbReference>
<organism evidence="3 4">
    <name type="scientific">Flemingia macrophylla</name>
    <dbReference type="NCBI Taxonomy" id="520843"/>
    <lineage>
        <taxon>Eukaryota</taxon>
        <taxon>Viridiplantae</taxon>
        <taxon>Streptophyta</taxon>
        <taxon>Embryophyta</taxon>
        <taxon>Tracheophyta</taxon>
        <taxon>Spermatophyta</taxon>
        <taxon>Magnoliopsida</taxon>
        <taxon>eudicotyledons</taxon>
        <taxon>Gunneridae</taxon>
        <taxon>Pentapetalae</taxon>
        <taxon>rosids</taxon>
        <taxon>fabids</taxon>
        <taxon>Fabales</taxon>
        <taxon>Fabaceae</taxon>
        <taxon>Papilionoideae</taxon>
        <taxon>50 kb inversion clade</taxon>
        <taxon>NPAAA clade</taxon>
        <taxon>indigoferoid/millettioid clade</taxon>
        <taxon>Phaseoleae</taxon>
        <taxon>Flemingia</taxon>
    </lineage>
</organism>
<dbReference type="Pfam" id="PF01535">
    <property type="entry name" value="PPR"/>
    <property type="match status" value="4"/>
</dbReference>
<dbReference type="PROSITE" id="PS51375">
    <property type="entry name" value="PPR"/>
    <property type="match status" value="3"/>
</dbReference>
<dbReference type="NCBIfam" id="TIGR00756">
    <property type="entry name" value="PPR"/>
    <property type="match status" value="3"/>
</dbReference>
<gene>
    <name evidence="3" type="ORF">Fmac_011784</name>
</gene>
<comment type="caution">
    <text evidence="3">The sequence shown here is derived from an EMBL/GenBank/DDBJ whole genome shotgun (WGS) entry which is preliminary data.</text>
</comment>
<dbReference type="InterPro" id="IPR046960">
    <property type="entry name" value="PPR_At4g14850-like_plant"/>
</dbReference>
<dbReference type="AlphaFoldDB" id="A0ABD1MP83"/>
<dbReference type="PANTHER" id="PTHR47926:SF516">
    <property type="entry name" value="SMK1"/>
    <property type="match status" value="1"/>
</dbReference>
<evidence type="ECO:0000256" key="2">
    <source>
        <dbReference type="PROSITE-ProRule" id="PRU00708"/>
    </source>
</evidence>
<dbReference type="EMBL" id="JBGMDY010000004">
    <property type="protein sequence ID" value="KAL2337338.1"/>
    <property type="molecule type" value="Genomic_DNA"/>
</dbReference>
<feature type="repeat" description="PPR" evidence="2">
    <location>
        <begin position="72"/>
        <end position="106"/>
    </location>
</feature>
<dbReference type="InterPro" id="IPR002885">
    <property type="entry name" value="PPR_rpt"/>
</dbReference>
<evidence type="ECO:0000256" key="1">
    <source>
        <dbReference type="ARBA" id="ARBA00022737"/>
    </source>
</evidence>
<dbReference type="Proteomes" id="UP001603857">
    <property type="component" value="Unassembled WGS sequence"/>
</dbReference>
<name>A0ABD1MP83_9FABA</name>
<accession>A0ABD1MP83</accession>
<keyword evidence="1" id="KW-0677">Repeat</keyword>
<sequence length="494" mass="54987">MKYSLLETRKKLSLLLRSCVAHSAVLQCHAQSFVQGLLPNTILQTDLLLIYSKLGLLHDARKVFDKIPDRKNMYSWNIMIASYAQNCMYFDALMVFRELNCCGLKPDHYTLPPLFKASVGVDDACIGSMGHGLVIRLGYEGYAVVENSVLEFYVKYGAMHQACYVFSNMICRDSVAWNLMISGFGRVGLYLDAIHCFREMLSLNRMMRVDFMTLPSVLNVCGKEGDLLKVREVHGYVVRSFGFDTDAAIGNALIDVYGKCGWLNDSEKVFRTMRCVTIVTWTAMISCYAAHGKGEESLLLFKKMVDEGFRPNSITLTAILTSCSRSGLIDQGKHIFSSIRSDYRFEPTVEHYACMVDLLSRGGYLVEALQLLESMKSSVTGSMWGALLAGCVMHKNVEVGEIAAHQLFQLEPYNASNYIALCGIYQSLGMVESLSSIKAKMRTLGLVKSPACSWINIARRAHIRAKGPVSSTSSDDLQNIAANLIHDDTLVMGL</sequence>
<reference evidence="3 4" key="1">
    <citation type="submission" date="2024-08" db="EMBL/GenBank/DDBJ databases">
        <title>Insights into the chromosomal genome structure of Flemingia macrophylla.</title>
        <authorList>
            <person name="Ding Y."/>
            <person name="Zhao Y."/>
            <person name="Bi W."/>
            <person name="Wu M."/>
            <person name="Zhao G."/>
            <person name="Gong Y."/>
            <person name="Li W."/>
            <person name="Zhang P."/>
        </authorList>
    </citation>
    <scope>NUCLEOTIDE SEQUENCE [LARGE SCALE GENOMIC DNA]</scope>
    <source>
        <strain evidence="3">DYQJB</strain>
        <tissue evidence="3">Leaf</tissue>
    </source>
</reference>
<dbReference type="FunFam" id="1.25.40.10:FF:000996">
    <property type="entry name" value="Small kernel1"/>
    <property type="match status" value="1"/>
</dbReference>
<dbReference type="InterPro" id="IPR046848">
    <property type="entry name" value="E_motif"/>
</dbReference>
<feature type="repeat" description="PPR" evidence="2">
    <location>
        <begin position="277"/>
        <end position="311"/>
    </location>
</feature>
<dbReference type="Pfam" id="PF13041">
    <property type="entry name" value="PPR_2"/>
    <property type="match status" value="1"/>
</dbReference>
<keyword evidence="4" id="KW-1185">Reference proteome</keyword>
<feature type="repeat" description="PPR" evidence="2">
    <location>
        <begin position="173"/>
        <end position="207"/>
    </location>
</feature>